<dbReference type="GO" id="GO:0042834">
    <property type="term" value="F:peptidoglycan binding"/>
    <property type="evidence" value="ECO:0007669"/>
    <property type="project" value="InterPro"/>
</dbReference>
<evidence type="ECO:0000313" key="2">
    <source>
        <dbReference type="EMBL" id="VAX28317.1"/>
    </source>
</evidence>
<feature type="domain" description="SPOR" evidence="1">
    <location>
        <begin position="323"/>
        <end position="403"/>
    </location>
</feature>
<gene>
    <name evidence="2" type="ORF">MNBD_NITROSPINAE05-404</name>
</gene>
<dbReference type="EC" id="3.2.1.52" evidence="2"/>
<dbReference type="GO" id="GO:0004563">
    <property type="term" value="F:beta-N-acetylhexosaminidase activity"/>
    <property type="evidence" value="ECO:0007669"/>
    <property type="project" value="UniProtKB-EC"/>
</dbReference>
<dbReference type="InterPro" id="IPR007730">
    <property type="entry name" value="SPOR-like_dom"/>
</dbReference>
<dbReference type="InterPro" id="IPR008517">
    <property type="entry name" value="GNA1162-like"/>
</dbReference>
<protein>
    <submittedName>
        <fullName evidence="2">Beta-hexosaminidase</fullName>
        <ecNumber evidence="2">3.2.1.52</ecNumber>
    </submittedName>
</protein>
<reference evidence="2" key="1">
    <citation type="submission" date="2018-06" db="EMBL/GenBank/DDBJ databases">
        <authorList>
            <person name="Zhirakovskaya E."/>
        </authorList>
    </citation>
    <scope>NUCLEOTIDE SEQUENCE</scope>
</reference>
<accession>A0A3B1DI69</accession>
<dbReference type="SUPFAM" id="SSF110997">
    <property type="entry name" value="Sporulation related repeat"/>
    <property type="match status" value="1"/>
</dbReference>
<sequence length="406" mass="45362">MTGSHLQHTSNLGQKKFSRRASALQKGTAVILTIFWLSLSACTTNLQTRVSGNLDQLSPKQSIAILPVGFEEKSHRKAANMFRQSLFANLKKLEFNLLEPYMVDGLLKKNGLTEPEKYTRMNPMHLGEILGVDAVLISRVNKVQRAYLILHSSIELSVSLQMVDTRTGEILWQAEQTESDFQGLGKIPTGITAAILAPIYFVTNQLNLNRLTSKMVDKLTTVLKNPDEDETFKEPVITAAASRDIDRLKKVEQVKSKWAEKKQAQPGNAKAHLAAINLFPIPPVTISAGYRSANKKPVETAQTENVETAKTRVRVSKPLQLVSKPPIFYTIQVGAYKTKIFAEKMIHSLANKGYNAFLALMPSKDKTPLYRVRVDQFEDKSEARSLARKLKTAEHLENFIIAQHPG</sequence>
<evidence type="ECO:0000259" key="1">
    <source>
        <dbReference type="PROSITE" id="PS51724"/>
    </source>
</evidence>
<name>A0A3B1DI69_9ZZZZ</name>
<keyword evidence="2" id="KW-0326">Glycosidase</keyword>
<proteinExistence type="predicted"/>
<dbReference type="AlphaFoldDB" id="A0A3B1DI69"/>
<organism evidence="2">
    <name type="scientific">hydrothermal vent metagenome</name>
    <dbReference type="NCBI Taxonomy" id="652676"/>
    <lineage>
        <taxon>unclassified sequences</taxon>
        <taxon>metagenomes</taxon>
        <taxon>ecological metagenomes</taxon>
    </lineage>
</organism>
<dbReference type="Gene3D" id="3.30.70.1070">
    <property type="entry name" value="Sporulation related repeat"/>
    <property type="match status" value="1"/>
</dbReference>
<dbReference type="Pfam" id="PF05643">
    <property type="entry name" value="GNA1162-like"/>
    <property type="match status" value="1"/>
</dbReference>
<dbReference type="PROSITE" id="PS51724">
    <property type="entry name" value="SPOR"/>
    <property type="match status" value="1"/>
</dbReference>
<dbReference type="Gene3D" id="3.40.50.10610">
    <property type="entry name" value="ABC-type transport auxiliary lipoprotein component"/>
    <property type="match status" value="1"/>
</dbReference>
<dbReference type="EMBL" id="UOGG01000058">
    <property type="protein sequence ID" value="VAX28317.1"/>
    <property type="molecule type" value="Genomic_DNA"/>
</dbReference>
<dbReference type="InterPro" id="IPR036680">
    <property type="entry name" value="SPOR-like_sf"/>
</dbReference>
<dbReference type="Pfam" id="PF05036">
    <property type="entry name" value="SPOR"/>
    <property type="match status" value="1"/>
</dbReference>
<keyword evidence="2" id="KW-0378">Hydrolase</keyword>